<organism evidence="1 2">
    <name type="scientific">Escallonia herrerae</name>
    <dbReference type="NCBI Taxonomy" id="1293975"/>
    <lineage>
        <taxon>Eukaryota</taxon>
        <taxon>Viridiplantae</taxon>
        <taxon>Streptophyta</taxon>
        <taxon>Embryophyta</taxon>
        <taxon>Tracheophyta</taxon>
        <taxon>Spermatophyta</taxon>
        <taxon>Magnoliopsida</taxon>
        <taxon>eudicotyledons</taxon>
        <taxon>Gunneridae</taxon>
        <taxon>Pentapetalae</taxon>
        <taxon>asterids</taxon>
        <taxon>campanulids</taxon>
        <taxon>Escalloniales</taxon>
        <taxon>Escalloniaceae</taxon>
        <taxon>Escallonia</taxon>
    </lineage>
</organism>
<dbReference type="EMBL" id="JAVXUP010000083">
    <property type="protein sequence ID" value="KAK3039083.1"/>
    <property type="molecule type" value="Genomic_DNA"/>
</dbReference>
<comment type="caution">
    <text evidence="1">The sequence shown here is derived from an EMBL/GenBank/DDBJ whole genome shotgun (WGS) entry which is preliminary data.</text>
</comment>
<dbReference type="PANTHER" id="PTHR36030:SF1">
    <property type="entry name" value="CALMODULIN-BINDING DOMAIN-CONTAINING PROTEIN"/>
    <property type="match status" value="1"/>
</dbReference>
<gene>
    <name evidence="1" type="ORF">RJ639_028829</name>
</gene>
<dbReference type="Proteomes" id="UP001188597">
    <property type="component" value="Unassembled WGS sequence"/>
</dbReference>
<evidence type="ECO:0000313" key="1">
    <source>
        <dbReference type="EMBL" id="KAK3039083.1"/>
    </source>
</evidence>
<evidence type="ECO:0000313" key="2">
    <source>
        <dbReference type="Proteomes" id="UP001188597"/>
    </source>
</evidence>
<sequence length="175" mass="19364">MEANRKRKGFMKAKLVMSFYRATKPTSTQLPYTTTGKVVKPSQSGANSGGFIANPHDHLVPQPKQKVALSTSSVGFIINQDQVTPQAPKQARVSFALPYDSHNVGRDSYGKFDNPYGIAGDEGVDMKAATYISCVQERFRLERMNSEQAQSHHTRLEDPGRPLKAAGVRERLLEV</sequence>
<reference evidence="1" key="1">
    <citation type="submission" date="2022-12" db="EMBL/GenBank/DDBJ databases">
        <title>Draft genome assemblies for two species of Escallonia (Escalloniales).</title>
        <authorList>
            <person name="Chanderbali A."/>
            <person name="Dervinis C."/>
            <person name="Anghel I."/>
            <person name="Soltis D."/>
            <person name="Soltis P."/>
            <person name="Zapata F."/>
        </authorList>
    </citation>
    <scope>NUCLEOTIDE SEQUENCE</scope>
    <source>
        <strain evidence="1">UCBG64.0493</strain>
        <tissue evidence="1">Leaf</tissue>
    </source>
</reference>
<keyword evidence="2" id="KW-1185">Reference proteome</keyword>
<dbReference type="AlphaFoldDB" id="A0AA88X932"/>
<accession>A0AA88X932</accession>
<protein>
    <submittedName>
        <fullName evidence="1">Uncharacterized protein</fullName>
    </submittedName>
</protein>
<dbReference type="PANTHER" id="PTHR36030">
    <property type="entry name" value="CALMODULIN-BINDING DOMAIN-CONTAINING PROTEIN"/>
    <property type="match status" value="1"/>
</dbReference>
<name>A0AA88X932_9ASTE</name>
<proteinExistence type="predicted"/>